<organism evidence="1 2">
    <name type="scientific">Pseudomonas fluorescens NCIMB 11764</name>
    <dbReference type="NCBI Taxonomy" id="1221522"/>
    <lineage>
        <taxon>Bacteria</taxon>
        <taxon>Pseudomonadati</taxon>
        <taxon>Pseudomonadota</taxon>
        <taxon>Gammaproteobacteria</taxon>
        <taxon>Pseudomonadales</taxon>
        <taxon>Pseudomonadaceae</taxon>
        <taxon>Pseudomonas</taxon>
    </lineage>
</organism>
<reference evidence="1 2" key="1">
    <citation type="journal article" date="2012" name="J. Bacteriol.">
        <title>Draft genome sequence of the cyanide-utilizing bacterium Pseudomonas fluorescens strain NCIMB 11764.</title>
        <authorList>
            <person name="Vilo C.A."/>
            <person name="Benedik M.J."/>
            <person name="Kunz D.A."/>
            <person name="Dong Q."/>
        </authorList>
    </citation>
    <scope>NUCLEOTIDE SEQUENCE [LARGE SCALE GENOMIC DNA]</scope>
    <source>
        <strain evidence="1 2">NCIMB 11764</strain>
    </source>
</reference>
<dbReference type="Proteomes" id="UP000017175">
    <property type="component" value="Chromosome"/>
</dbReference>
<protein>
    <recommendedName>
        <fullName evidence="3">DUF4393 domain-containing protein</fullName>
    </recommendedName>
</protein>
<proteinExistence type="predicted"/>
<dbReference type="OrthoDB" id="1347735at2"/>
<dbReference type="Pfam" id="PF14337">
    <property type="entry name" value="Abi_alpha"/>
    <property type="match status" value="1"/>
</dbReference>
<dbReference type="InterPro" id="IPR025506">
    <property type="entry name" value="Abi_alpha"/>
</dbReference>
<accession>A0A0K1QRZ5</accession>
<dbReference type="Gene3D" id="3.30.110.190">
    <property type="match status" value="1"/>
</dbReference>
<evidence type="ECO:0000313" key="2">
    <source>
        <dbReference type="Proteomes" id="UP000017175"/>
    </source>
</evidence>
<name>A0A0K1QRZ5_PSEFL</name>
<evidence type="ECO:0008006" key="3">
    <source>
        <dbReference type="Google" id="ProtNLM"/>
    </source>
</evidence>
<dbReference type="eggNOG" id="ENOG5032GJ9">
    <property type="taxonomic scope" value="Bacteria"/>
</dbReference>
<dbReference type="RefSeq" id="WP_017339101.1">
    <property type="nucleotide sequence ID" value="NZ_CP010945.1"/>
</dbReference>
<evidence type="ECO:0000313" key="1">
    <source>
        <dbReference type="EMBL" id="AKV08483.1"/>
    </source>
</evidence>
<sequence length="259" mass="29151">MDEELIAKLLPSADKVYEDVGSEAAKEVGGLLTDVVKTFRLIFAPIQYTAFLQDTLKVHLKKSLRKVSEENLIPPVRSLALPILEQLKFHEDGILADLYINLLSCTMDRERVSYAHPGFINIISQMAPDEALLLEQLSGNEGKIYIRCADQSGYHYAPLEKERQTLYANMIYDESIEARVEPHMAKPERLASPDLFLTYVEHLVALGIVQYTNEDKVYVSAGVSRLGMQIDSFVVRLSKFGILFHTACMEDPSFGSAYD</sequence>
<gene>
    <name evidence="1" type="ORF">B723_19615</name>
</gene>
<dbReference type="AlphaFoldDB" id="A0A0K1QRZ5"/>
<dbReference type="EMBL" id="CP010945">
    <property type="protein sequence ID" value="AKV08483.1"/>
    <property type="molecule type" value="Genomic_DNA"/>
</dbReference>